<dbReference type="InterPro" id="IPR022136">
    <property type="entry name" value="DUF3668"/>
</dbReference>
<accession>A0A8D8FY65</accession>
<feature type="domain" description="DUF3668" evidence="2">
    <location>
        <begin position="187"/>
        <end position="315"/>
    </location>
</feature>
<keyword evidence="1" id="KW-0175">Coiled coil</keyword>
<name>A0A8D8FY65_CULPI</name>
<dbReference type="GO" id="GO:0005813">
    <property type="term" value="C:centrosome"/>
    <property type="evidence" value="ECO:0007669"/>
    <property type="project" value="TreeGrafter"/>
</dbReference>
<evidence type="ECO:0000256" key="1">
    <source>
        <dbReference type="SAM" id="Coils"/>
    </source>
</evidence>
<sequence>MDNSSDELVVTVHILDAINFHRVKNTPIVISASLDKNVLETASRTPGIASTNFEQSLVWETDRQSVKRMKTENIPIKIECYAVEGVQRTAQALIGHLLLPLRSVPLLPSSKAATVRPRWYRLIGLNSMEWKSQKPEVQLLAVITDKGYLSLGKKKVESDSERELDRSLVIFTNPEPARLNSKDDLPIQLLEERGLLQVGDFETERDLFLVKIVLKYAKQLKGLIPDGIPADFRIRYELLGDSYPCTLEKKPNDRFFIQEKIVINFRTSLHSLKRYFDEVFLIRLEILNGDQVVGLLNLSFGDLIKDGSLDEFLSRKQEASAALEVEKYYPIESQLDSSIKEKLTDEHFAAIKCKFTLKYLSTDYQQESTKAKEHVTHEEDSRLEVPQSHPSVQSINLHKPLEPPPMEPPEKIDIQSILQCEDRDMRDVPRTFSYNLLLQSIRFNARPSSGLWQLSLFHPKADTPLTKITMELTTIESDTLEFPNLQLSLYFSTLPDHVLETITAERSKLSLHAPHGLAGYARLDNQSLVVGTKERRSGVVILENQNGESIGMATVFCFLDEVGVNYNSRDPDHDPPEVATLSSRGRLDDQLSYKMLEEQKQWMITQRELFLAELKRKEAAHLTRLSSEWRKKRCKENEAIARKLEHASALTAALEETKKNIRVQGVQQSCQSETLEEVKTKLELQYQQQLTEIRDKTTRLETDLKHRSKLQDLRCNELEERNDALTQENQQLKQQNARLTQELESAMKSIQDSKNQRTAIESHLQEAEKSKLFYKQQWAKMIREMHKMKLDNEEQLGELLRGRERKKKGHSSSGDATAGCCYRSTVEAGEQQELDRIRSMIFDEPGCCSRSDRF</sequence>
<dbReference type="GO" id="GO:1903724">
    <property type="term" value="P:positive regulation of centriole elongation"/>
    <property type="evidence" value="ECO:0007669"/>
    <property type="project" value="TreeGrafter"/>
</dbReference>
<dbReference type="AlphaFoldDB" id="A0A8D8FY65"/>
<dbReference type="InterPro" id="IPR035892">
    <property type="entry name" value="C2_domain_sf"/>
</dbReference>
<reference evidence="3" key="1">
    <citation type="submission" date="2021-05" db="EMBL/GenBank/DDBJ databases">
        <authorList>
            <person name="Alioto T."/>
            <person name="Alioto T."/>
            <person name="Gomez Garrido J."/>
        </authorList>
    </citation>
    <scope>NUCLEOTIDE SEQUENCE</scope>
</reference>
<dbReference type="InterPro" id="IPR039893">
    <property type="entry name" value="CEP120-like"/>
</dbReference>
<feature type="coiled-coil region" evidence="1">
    <location>
        <begin position="672"/>
        <end position="770"/>
    </location>
</feature>
<evidence type="ECO:0000313" key="3">
    <source>
        <dbReference type="EMBL" id="CAG6487078.1"/>
    </source>
</evidence>
<evidence type="ECO:0000259" key="2">
    <source>
        <dbReference type="Pfam" id="PF12416"/>
    </source>
</evidence>
<organism evidence="3">
    <name type="scientific">Culex pipiens</name>
    <name type="common">House mosquito</name>
    <dbReference type="NCBI Taxonomy" id="7175"/>
    <lineage>
        <taxon>Eukaryota</taxon>
        <taxon>Metazoa</taxon>
        <taxon>Ecdysozoa</taxon>
        <taxon>Arthropoda</taxon>
        <taxon>Hexapoda</taxon>
        <taxon>Insecta</taxon>
        <taxon>Pterygota</taxon>
        <taxon>Neoptera</taxon>
        <taxon>Endopterygota</taxon>
        <taxon>Diptera</taxon>
        <taxon>Nematocera</taxon>
        <taxon>Culicoidea</taxon>
        <taxon>Culicidae</taxon>
        <taxon>Culicinae</taxon>
        <taxon>Culicini</taxon>
        <taxon>Culex</taxon>
        <taxon>Culex</taxon>
    </lineage>
</organism>
<dbReference type="EMBL" id="HBUE01105688">
    <property type="protein sequence ID" value="CAG6487078.1"/>
    <property type="molecule type" value="Transcribed_RNA"/>
</dbReference>
<dbReference type="PANTHER" id="PTHR21574">
    <property type="entry name" value="CENTROSOMAL PROTEIN OF 120 KDA"/>
    <property type="match status" value="1"/>
</dbReference>
<protein>
    <submittedName>
        <fullName evidence="3">Centrosomal protein of 120 kDa</fullName>
    </submittedName>
</protein>
<dbReference type="Pfam" id="PF12416">
    <property type="entry name" value="DUF3668"/>
    <property type="match status" value="1"/>
</dbReference>
<proteinExistence type="predicted"/>
<dbReference type="PANTHER" id="PTHR21574:SF0">
    <property type="entry name" value="CENTROSOMAL PROTEIN OF 120 KDA"/>
    <property type="match status" value="1"/>
</dbReference>
<dbReference type="Gene3D" id="2.60.40.150">
    <property type="entry name" value="C2 domain"/>
    <property type="match status" value="1"/>
</dbReference>